<evidence type="ECO:0000256" key="1">
    <source>
        <dbReference type="ARBA" id="ARBA00022603"/>
    </source>
</evidence>
<dbReference type="PANTHER" id="PTHR43861:SF1">
    <property type="entry name" value="TRANS-ACONITATE 2-METHYLTRANSFERASE"/>
    <property type="match status" value="1"/>
</dbReference>
<keyword evidence="1" id="KW-0489">Methyltransferase</keyword>
<sequence length="224" mass="23975">MTDAGRATGAGRPGHERVRRSYDTVAGEYLARIGDELDGKPLDRALLGAVVEQAGDGAVIADLGCGPGHVAAWIAGHGRTGGVVGVDLSPAMVALGRERHPGVEFREGDLLRLPARDGEFDAAVALYSLIHLAPGELGPALAEIRRTLRPGGLLLVSFHIGSEVRTLTEWWGHDVDVDFHFLRPADVAEALRGAGFRIEAELERGPYPHEAETRRCCLLARREG</sequence>
<dbReference type="InterPro" id="IPR029063">
    <property type="entry name" value="SAM-dependent_MTases_sf"/>
</dbReference>
<evidence type="ECO:0000259" key="3">
    <source>
        <dbReference type="Pfam" id="PF13649"/>
    </source>
</evidence>
<dbReference type="GO" id="GO:0032259">
    <property type="term" value="P:methylation"/>
    <property type="evidence" value="ECO:0007669"/>
    <property type="project" value="UniProtKB-KW"/>
</dbReference>
<dbReference type="SUPFAM" id="SSF53335">
    <property type="entry name" value="S-adenosyl-L-methionine-dependent methyltransferases"/>
    <property type="match status" value="1"/>
</dbReference>
<dbReference type="InterPro" id="IPR041698">
    <property type="entry name" value="Methyltransf_25"/>
</dbReference>
<dbReference type="CDD" id="cd02440">
    <property type="entry name" value="AdoMet_MTases"/>
    <property type="match status" value="1"/>
</dbReference>
<feature type="domain" description="Methyltransferase" evidence="3">
    <location>
        <begin position="60"/>
        <end position="152"/>
    </location>
</feature>
<organism evidence="4 5">
    <name type="scientific">Streptomyces showdoensis</name>
    <dbReference type="NCBI Taxonomy" id="68268"/>
    <lineage>
        <taxon>Bacteria</taxon>
        <taxon>Bacillati</taxon>
        <taxon>Actinomycetota</taxon>
        <taxon>Actinomycetes</taxon>
        <taxon>Kitasatosporales</taxon>
        <taxon>Streptomycetaceae</taxon>
        <taxon>Streptomyces</taxon>
    </lineage>
</organism>
<dbReference type="EMBL" id="LAQS01000040">
    <property type="protein sequence ID" value="KKZ71344.1"/>
    <property type="molecule type" value="Genomic_DNA"/>
</dbReference>
<dbReference type="PANTHER" id="PTHR43861">
    <property type="entry name" value="TRANS-ACONITATE 2-METHYLTRANSFERASE-RELATED"/>
    <property type="match status" value="1"/>
</dbReference>
<gene>
    <name evidence="4" type="ORF">VO63_24185</name>
</gene>
<dbReference type="OrthoDB" id="9805171at2"/>
<dbReference type="GO" id="GO:0017000">
    <property type="term" value="P:antibiotic biosynthetic process"/>
    <property type="evidence" value="ECO:0007669"/>
    <property type="project" value="UniProtKB-ARBA"/>
</dbReference>
<accession>A0A2P2GIK3</accession>
<keyword evidence="5" id="KW-1185">Reference proteome</keyword>
<dbReference type="Proteomes" id="UP000265325">
    <property type="component" value="Unassembled WGS sequence"/>
</dbReference>
<evidence type="ECO:0000256" key="2">
    <source>
        <dbReference type="ARBA" id="ARBA00022679"/>
    </source>
</evidence>
<proteinExistence type="predicted"/>
<protein>
    <recommendedName>
        <fullName evidence="3">Methyltransferase domain-containing protein</fullName>
    </recommendedName>
</protein>
<dbReference type="GO" id="GO:0008168">
    <property type="term" value="F:methyltransferase activity"/>
    <property type="evidence" value="ECO:0007669"/>
    <property type="project" value="UniProtKB-KW"/>
</dbReference>
<dbReference type="Pfam" id="PF13649">
    <property type="entry name" value="Methyltransf_25"/>
    <property type="match status" value="1"/>
</dbReference>
<evidence type="ECO:0000313" key="5">
    <source>
        <dbReference type="Proteomes" id="UP000265325"/>
    </source>
</evidence>
<evidence type="ECO:0000313" key="4">
    <source>
        <dbReference type="EMBL" id="KKZ71344.1"/>
    </source>
</evidence>
<keyword evidence="2" id="KW-0808">Transferase</keyword>
<comment type="caution">
    <text evidence="4">The sequence shown here is derived from an EMBL/GenBank/DDBJ whole genome shotgun (WGS) entry which is preliminary data.</text>
</comment>
<reference evidence="4 5" key="1">
    <citation type="submission" date="2015-05" db="EMBL/GenBank/DDBJ databases">
        <title>Draft Genome assembly of Streptomyces showdoensis.</title>
        <authorList>
            <person name="Thapa K.K."/>
            <person name="Metsa-Ketela M."/>
        </authorList>
    </citation>
    <scope>NUCLEOTIDE SEQUENCE [LARGE SCALE GENOMIC DNA]</scope>
    <source>
        <strain evidence="4 5">ATCC 15227</strain>
    </source>
</reference>
<dbReference type="AlphaFoldDB" id="A0A2P2GIK3"/>
<dbReference type="RefSeq" id="WP_046910062.1">
    <property type="nucleotide sequence ID" value="NZ_BAAAXG010000002.1"/>
</dbReference>
<name>A0A2P2GIK3_STREW</name>
<dbReference type="Gene3D" id="3.40.50.150">
    <property type="entry name" value="Vaccinia Virus protein VP39"/>
    <property type="match status" value="1"/>
</dbReference>